<evidence type="ECO:0000256" key="1">
    <source>
        <dbReference type="ARBA" id="ARBA00001033"/>
    </source>
</evidence>
<keyword evidence="5 6" id="KW-0460">Magnesium</keyword>
<keyword evidence="9" id="KW-1185">Reference proteome</keyword>
<dbReference type="AlphaFoldDB" id="A0A8H3FFT6"/>
<proteinExistence type="inferred from homology"/>
<dbReference type="EC" id="3.1.3.25" evidence="7"/>
<accession>A0A8H3FFT6</accession>
<sequence length="319" mass="34123">MGEPNLQEIHHVLLAVANKAGQIIISAHPSTVDTKKNSSDLVTETDKAVEDMVSSTLKSKYPDYQFLGEESSPTPTSALLTPAPTFICDPIDGTTNFVHAFPYISISLAFAHNLVPLVGVVYNPFTQHLYHAIKGQGAFLSCPDIASSFPADGGAVQAQYVTRKLPLRSPAPPLQGLNQALVAVEWGNERSGANWEAKTKTFSALAGEHGGMVHSLRSLGSAALNCCGVAAGFLDAYWEGGCWAWDVAAGWVIVTEAGGKVVGGNPGEEEVRLDARRYLVVRGGEGQRAMIEDFWGELAGRLTYEGSGEMDLHERQLNA</sequence>
<evidence type="ECO:0000256" key="6">
    <source>
        <dbReference type="PIRSR" id="PIRSR600760-2"/>
    </source>
</evidence>
<keyword evidence="7" id="KW-0378">Hydrolase</keyword>
<dbReference type="InterPro" id="IPR033942">
    <property type="entry name" value="IMPase"/>
</dbReference>
<dbReference type="PROSITE" id="PS00630">
    <property type="entry name" value="IMP_2"/>
    <property type="match status" value="1"/>
</dbReference>
<dbReference type="GO" id="GO:0008934">
    <property type="term" value="F:inositol monophosphate 1-phosphatase activity"/>
    <property type="evidence" value="ECO:0007669"/>
    <property type="project" value="InterPro"/>
</dbReference>
<evidence type="ECO:0000256" key="3">
    <source>
        <dbReference type="ARBA" id="ARBA00009759"/>
    </source>
</evidence>
<dbReference type="OrthoDB" id="10254945at2759"/>
<gene>
    <name evidence="8" type="ORF">HETSPECPRED_005418</name>
</gene>
<organism evidence="8 9">
    <name type="scientific">Heterodermia speciosa</name>
    <dbReference type="NCBI Taxonomy" id="116794"/>
    <lineage>
        <taxon>Eukaryota</taxon>
        <taxon>Fungi</taxon>
        <taxon>Dikarya</taxon>
        <taxon>Ascomycota</taxon>
        <taxon>Pezizomycotina</taxon>
        <taxon>Lecanoromycetes</taxon>
        <taxon>OSLEUM clade</taxon>
        <taxon>Lecanoromycetidae</taxon>
        <taxon>Caliciales</taxon>
        <taxon>Physciaceae</taxon>
        <taxon>Heterodermia</taxon>
    </lineage>
</organism>
<evidence type="ECO:0000256" key="5">
    <source>
        <dbReference type="ARBA" id="ARBA00022842"/>
    </source>
</evidence>
<feature type="binding site" evidence="6">
    <location>
        <position position="89"/>
    </location>
    <ligand>
        <name>Mg(2+)</name>
        <dbReference type="ChEBI" id="CHEBI:18420"/>
        <label>1</label>
        <note>catalytic</note>
    </ligand>
</feature>
<dbReference type="InterPro" id="IPR000760">
    <property type="entry name" value="Inositol_monophosphatase-like"/>
</dbReference>
<dbReference type="FunFam" id="3.40.190.80:FF:000012">
    <property type="entry name" value="Inositol-1-monophosphatase"/>
    <property type="match status" value="1"/>
</dbReference>
<feature type="binding site" evidence="6">
    <location>
        <position position="91"/>
    </location>
    <ligand>
        <name>Mg(2+)</name>
        <dbReference type="ChEBI" id="CHEBI:18420"/>
        <label>1</label>
        <note>catalytic</note>
    </ligand>
</feature>
<dbReference type="Gene3D" id="3.40.190.80">
    <property type="match status" value="1"/>
</dbReference>
<feature type="binding site" evidence="6">
    <location>
        <position position="69"/>
    </location>
    <ligand>
        <name>Mg(2+)</name>
        <dbReference type="ChEBI" id="CHEBI:18420"/>
        <label>1</label>
        <note>catalytic</note>
    </ligand>
</feature>
<evidence type="ECO:0000313" key="8">
    <source>
        <dbReference type="EMBL" id="CAF9923779.1"/>
    </source>
</evidence>
<dbReference type="EMBL" id="CAJPDS010000034">
    <property type="protein sequence ID" value="CAF9923779.1"/>
    <property type="molecule type" value="Genomic_DNA"/>
</dbReference>
<dbReference type="FunFam" id="3.30.540.10:FF:000004">
    <property type="entry name" value="Inositol-1-monophosphatase"/>
    <property type="match status" value="1"/>
</dbReference>
<dbReference type="InterPro" id="IPR020550">
    <property type="entry name" value="Inositol_monophosphatase_CS"/>
</dbReference>
<comment type="similarity">
    <text evidence="3 7">Belongs to the inositol monophosphatase superfamily.</text>
</comment>
<dbReference type="Gene3D" id="3.30.540.10">
    <property type="entry name" value="Fructose-1,6-Bisphosphatase, subunit A, domain 1"/>
    <property type="match status" value="1"/>
</dbReference>
<name>A0A8H3FFT6_9LECA</name>
<evidence type="ECO:0000256" key="4">
    <source>
        <dbReference type="ARBA" id="ARBA00022723"/>
    </source>
</evidence>
<comment type="pathway">
    <text evidence="7">Polyol metabolism; myo-inositol biosynthesis; myo-inositol from D-glucose 6-phosphate: step 2/2.</text>
</comment>
<feature type="binding site" evidence="6">
    <location>
        <position position="92"/>
    </location>
    <ligand>
        <name>Mg(2+)</name>
        <dbReference type="ChEBI" id="CHEBI:18420"/>
        <label>1</label>
        <note>catalytic</note>
    </ligand>
</feature>
<feature type="binding site" evidence="6">
    <location>
        <position position="246"/>
    </location>
    <ligand>
        <name>Mg(2+)</name>
        <dbReference type="ChEBI" id="CHEBI:18420"/>
        <label>1</label>
        <note>catalytic</note>
    </ligand>
</feature>
<dbReference type="PANTHER" id="PTHR20854">
    <property type="entry name" value="INOSITOL MONOPHOSPHATASE"/>
    <property type="match status" value="1"/>
</dbReference>
<reference evidence="8" key="1">
    <citation type="submission" date="2021-03" db="EMBL/GenBank/DDBJ databases">
        <authorList>
            <person name="Tagirdzhanova G."/>
        </authorList>
    </citation>
    <scope>NUCLEOTIDE SEQUENCE</scope>
</reference>
<dbReference type="GO" id="GO:0046854">
    <property type="term" value="P:phosphatidylinositol phosphate biosynthetic process"/>
    <property type="evidence" value="ECO:0007669"/>
    <property type="project" value="InterPro"/>
</dbReference>
<evidence type="ECO:0000256" key="7">
    <source>
        <dbReference type="RuleBase" id="RU364068"/>
    </source>
</evidence>
<dbReference type="CDD" id="cd01639">
    <property type="entry name" value="IMPase"/>
    <property type="match status" value="1"/>
</dbReference>
<comment type="cofactor">
    <cofactor evidence="2 6 7">
        <name>Mg(2+)</name>
        <dbReference type="ChEBI" id="CHEBI:18420"/>
    </cofactor>
</comment>
<comment type="catalytic activity">
    <reaction evidence="1 7">
        <text>a myo-inositol phosphate + H2O = myo-inositol + phosphate</text>
        <dbReference type="Rhea" id="RHEA:24056"/>
        <dbReference type="ChEBI" id="CHEBI:15377"/>
        <dbReference type="ChEBI" id="CHEBI:17268"/>
        <dbReference type="ChEBI" id="CHEBI:43474"/>
        <dbReference type="ChEBI" id="CHEBI:84139"/>
        <dbReference type="EC" id="3.1.3.25"/>
    </reaction>
</comment>
<dbReference type="GO" id="GO:0007165">
    <property type="term" value="P:signal transduction"/>
    <property type="evidence" value="ECO:0007669"/>
    <property type="project" value="TreeGrafter"/>
</dbReference>
<protein>
    <recommendedName>
        <fullName evidence="7">Inositol-1-monophosphatase</fullName>
        <ecNumber evidence="7">3.1.3.25</ecNumber>
    </recommendedName>
</protein>
<dbReference type="PRINTS" id="PR00377">
    <property type="entry name" value="IMPHPHTASES"/>
</dbReference>
<dbReference type="Pfam" id="PF00459">
    <property type="entry name" value="Inositol_P"/>
    <property type="match status" value="1"/>
</dbReference>
<dbReference type="SUPFAM" id="SSF56655">
    <property type="entry name" value="Carbohydrate phosphatase"/>
    <property type="match status" value="1"/>
</dbReference>
<evidence type="ECO:0000256" key="2">
    <source>
        <dbReference type="ARBA" id="ARBA00001946"/>
    </source>
</evidence>
<evidence type="ECO:0000313" key="9">
    <source>
        <dbReference type="Proteomes" id="UP000664521"/>
    </source>
</evidence>
<keyword evidence="4 6" id="KW-0479">Metal-binding</keyword>
<dbReference type="GO" id="GO:0006021">
    <property type="term" value="P:inositol biosynthetic process"/>
    <property type="evidence" value="ECO:0007669"/>
    <property type="project" value="UniProtKB-UniPathway"/>
</dbReference>
<dbReference type="UniPathway" id="UPA00823">
    <property type="reaction ID" value="UER00788"/>
</dbReference>
<dbReference type="Proteomes" id="UP000664521">
    <property type="component" value="Unassembled WGS sequence"/>
</dbReference>
<comment type="caution">
    <text evidence="8">The sequence shown here is derived from an EMBL/GenBank/DDBJ whole genome shotgun (WGS) entry which is preliminary data.</text>
</comment>
<dbReference type="GO" id="GO:0046872">
    <property type="term" value="F:metal ion binding"/>
    <property type="evidence" value="ECO:0007669"/>
    <property type="project" value="UniProtKB-KW"/>
</dbReference>
<dbReference type="PANTHER" id="PTHR20854:SF4">
    <property type="entry name" value="INOSITOL-1-MONOPHOSPHATASE-RELATED"/>
    <property type="match status" value="1"/>
</dbReference>